<dbReference type="InterPro" id="IPR051598">
    <property type="entry name" value="TSUP/Inactive_protease-like"/>
</dbReference>
<organism evidence="6">
    <name type="scientific">marine sediment metagenome</name>
    <dbReference type="NCBI Taxonomy" id="412755"/>
    <lineage>
        <taxon>unclassified sequences</taxon>
        <taxon>metagenomes</taxon>
        <taxon>ecological metagenomes</taxon>
    </lineage>
</organism>
<evidence type="ECO:0008006" key="7">
    <source>
        <dbReference type="Google" id="ProtNLM"/>
    </source>
</evidence>
<keyword evidence="3 5" id="KW-1133">Transmembrane helix</keyword>
<evidence type="ECO:0000256" key="5">
    <source>
        <dbReference type="SAM" id="Phobius"/>
    </source>
</evidence>
<sequence length="226" mass="23801">MITFPELPGIDINIFLLIFIGLGAGIISGFAGIGGAFIVTPALIILGFPANLAVGTSLLWIVGNSVIAVLGHRKLGNVDMKLGLVLVVAAMSGMEVGVRILNWSRDIGLADQVVLSVSTCMLLIVGIYTLSEGIRRKKQLDKMLVGGEKLPPAMRATSLSQKFQRINIPPMLHFTKSAITISLWVILAMGFIIGMLAGVIGVGGGFIMVPSLVYLIGLPSFMAVGT</sequence>
<reference evidence="6" key="1">
    <citation type="journal article" date="2014" name="Front. Microbiol.">
        <title>High frequency of phylogenetically diverse reductive dehalogenase-homologous genes in deep subseafloor sedimentary metagenomes.</title>
        <authorList>
            <person name="Kawai M."/>
            <person name="Futagami T."/>
            <person name="Toyoda A."/>
            <person name="Takaki Y."/>
            <person name="Nishi S."/>
            <person name="Hori S."/>
            <person name="Arai W."/>
            <person name="Tsubouchi T."/>
            <person name="Morono Y."/>
            <person name="Uchiyama I."/>
            <person name="Ito T."/>
            <person name="Fujiyama A."/>
            <person name="Inagaki F."/>
            <person name="Takami H."/>
        </authorList>
    </citation>
    <scope>NUCLEOTIDE SEQUENCE</scope>
    <source>
        <strain evidence="6">Expedition CK06-06</strain>
    </source>
</reference>
<dbReference type="PANTHER" id="PTHR43701:SF12">
    <property type="entry name" value="MEMBRANE TRANSPORTER PROTEIN YTNM-RELATED"/>
    <property type="match status" value="1"/>
</dbReference>
<keyword evidence="4 5" id="KW-0472">Membrane</keyword>
<comment type="caution">
    <text evidence="6">The sequence shown here is derived from an EMBL/GenBank/DDBJ whole genome shotgun (WGS) entry which is preliminary data.</text>
</comment>
<evidence type="ECO:0000256" key="4">
    <source>
        <dbReference type="ARBA" id="ARBA00023136"/>
    </source>
</evidence>
<dbReference type="Pfam" id="PF01925">
    <property type="entry name" value="TauE"/>
    <property type="match status" value="1"/>
</dbReference>
<dbReference type="GO" id="GO:0016020">
    <property type="term" value="C:membrane"/>
    <property type="evidence" value="ECO:0007669"/>
    <property type="project" value="UniProtKB-SubCell"/>
</dbReference>
<dbReference type="PANTHER" id="PTHR43701">
    <property type="entry name" value="MEMBRANE TRANSPORTER PROTEIN MJ0441-RELATED"/>
    <property type="match status" value="1"/>
</dbReference>
<feature type="transmembrane region" description="Helical" evidence="5">
    <location>
        <begin position="206"/>
        <end position="224"/>
    </location>
</feature>
<evidence type="ECO:0000256" key="1">
    <source>
        <dbReference type="ARBA" id="ARBA00004141"/>
    </source>
</evidence>
<feature type="transmembrane region" description="Helical" evidence="5">
    <location>
        <begin position="181"/>
        <end position="200"/>
    </location>
</feature>
<dbReference type="AlphaFoldDB" id="X1I8P4"/>
<keyword evidence="2 5" id="KW-0812">Transmembrane</keyword>
<evidence type="ECO:0000313" key="6">
    <source>
        <dbReference type="EMBL" id="GAH65655.1"/>
    </source>
</evidence>
<accession>X1I8P4</accession>
<comment type="subcellular location">
    <subcellularLocation>
        <location evidence="1">Membrane</location>
        <topology evidence="1">Multi-pass membrane protein</topology>
    </subcellularLocation>
</comment>
<protein>
    <recommendedName>
        <fullName evidence="7">Membrane transporter protein</fullName>
    </recommendedName>
</protein>
<evidence type="ECO:0000256" key="3">
    <source>
        <dbReference type="ARBA" id="ARBA00022989"/>
    </source>
</evidence>
<proteinExistence type="predicted"/>
<feature type="transmembrane region" description="Helical" evidence="5">
    <location>
        <begin position="44"/>
        <end position="70"/>
    </location>
</feature>
<feature type="transmembrane region" description="Helical" evidence="5">
    <location>
        <begin position="12"/>
        <end position="38"/>
    </location>
</feature>
<feature type="transmembrane region" description="Helical" evidence="5">
    <location>
        <begin position="113"/>
        <end position="130"/>
    </location>
</feature>
<dbReference type="EMBL" id="BARU01026692">
    <property type="protein sequence ID" value="GAH65655.1"/>
    <property type="molecule type" value="Genomic_DNA"/>
</dbReference>
<feature type="transmembrane region" description="Helical" evidence="5">
    <location>
        <begin position="82"/>
        <end position="101"/>
    </location>
</feature>
<feature type="non-terminal residue" evidence="6">
    <location>
        <position position="226"/>
    </location>
</feature>
<dbReference type="InterPro" id="IPR002781">
    <property type="entry name" value="TM_pro_TauE-like"/>
</dbReference>
<gene>
    <name evidence="6" type="ORF">S03H2_42839</name>
</gene>
<evidence type="ECO:0000256" key="2">
    <source>
        <dbReference type="ARBA" id="ARBA00022692"/>
    </source>
</evidence>
<name>X1I8P4_9ZZZZ</name>